<dbReference type="InterPro" id="IPR000792">
    <property type="entry name" value="Tscrpt_reg_LuxR_C"/>
</dbReference>
<dbReference type="PROSITE" id="PS50043">
    <property type="entry name" value="HTH_LUXR_2"/>
    <property type="match status" value="1"/>
</dbReference>
<dbReference type="SMART" id="SM00421">
    <property type="entry name" value="HTH_LUXR"/>
    <property type="match status" value="1"/>
</dbReference>
<dbReference type="InterPro" id="IPR036693">
    <property type="entry name" value="TF_LuxR_autoind-bd_dom_sf"/>
</dbReference>
<protein>
    <submittedName>
        <fullName evidence="5">Autoinducer binding domain-containing protein</fullName>
    </submittedName>
</protein>
<feature type="domain" description="HTH luxR-type" evidence="4">
    <location>
        <begin position="178"/>
        <end position="243"/>
    </location>
</feature>
<dbReference type="Proteomes" id="UP001222087">
    <property type="component" value="Chromosome"/>
</dbReference>
<dbReference type="PANTHER" id="PTHR44688">
    <property type="entry name" value="DNA-BINDING TRANSCRIPTIONAL ACTIVATOR DEVR_DOSR"/>
    <property type="match status" value="1"/>
</dbReference>
<organism evidence="5 6">
    <name type="scientific">Legionella cardiaca</name>
    <dbReference type="NCBI Taxonomy" id="1071983"/>
    <lineage>
        <taxon>Bacteria</taxon>
        <taxon>Pseudomonadati</taxon>
        <taxon>Pseudomonadota</taxon>
        <taxon>Gammaproteobacteria</taxon>
        <taxon>Legionellales</taxon>
        <taxon>Legionellaceae</taxon>
        <taxon>Legionella</taxon>
    </lineage>
</organism>
<dbReference type="EMBL" id="CP119078">
    <property type="protein sequence ID" value="WED42453.1"/>
    <property type="molecule type" value="Genomic_DNA"/>
</dbReference>
<name>A0ABY8AP40_9GAMM</name>
<evidence type="ECO:0000313" key="5">
    <source>
        <dbReference type="EMBL" id="WED42453.1"/>
    </source>
</evidence>
<reference evidence="5 6" key="1">
    <citation type="submission" date="2023-02" db="EMBL/GenBank/DDBJ databases">
        <title>Genome Sequence of L. cardiaca H63T.</title>
        <authorList>
            <person name="Lopez A.E."/>
            <person name="Cianciotto N.P."/>
        </authorList>
    </citation>
    <scope>NUCLEOTIDE SEQUENCE [LARGE SCALE GENOMIC DNA]</scope>
    <source>
        <strain evidence="5 6">H63</strain>
    </source>
</reference>
<sequence>MMFELLEQLESQLARAGMLRDCDTALSDYLIKRGISTFSFTYYAYHPNSANKLKYDMCSTNFKAWHQHYLEEQYNNIDSTLSFVYNNHLPIYWNLQQQLIQAENEAERKMRQDSIAFGAEAGLSIPIHGPKNNFAILLLVQMQHERCQLQESKSQYEFFVAAHHYYHYIQTHLLNEIPEKDSFCLTQREIQCLLLIAKDYSVKQMSQTLEVSERTINFHIQKINKKLGTKNKYQSLAKALQCQLLTL</sequence>
<dbReference type="Gene3D" id="1.10.10.10">
    <property type="entry name" value="Winged helix-like DNA-binding domain superfamily/Winged helix DNA-binding domain"/>
    <property type="match status" value="1"/>
</dbReference>
<dbReference type="PANTHER" id="PTHR44688:SF16">
    <property type="entry name" value="DNA-BINDING TRANSCRIPTIONAL ACTIVATOR DEVR_DOSR"/>
    <property type="match status" value="1"/>
</dbReference>
<keyword evidence="1" id="KW-0805">Transcription regulation</keyword>
<evidence type="ECO:0000256" key="2">
    <source>
        <dbReference type="ARBA" id="ARBA00023125"/>
    </source>
</evidence>
<dbReference type="SUPFAM" id="SSF46894">
    <property type="entry name" value="C-terminal effector domain of the bipartite response regulators"/>
    <property type="match status" value="1"/>
</dbReference>
<keyword evidence="6" id="KW-1185">Reference proteome</keyword>
<evidence type="ECO:0000313" key="6">
    <source>
        <dbReference type="Proteomes" id="UP001222087"/>
    </source>
</evidence>
<dbReference type="SUPFAM" id="SSF75516">
    <property type="entry name" value="Pheromone-binding domain of LuxR-like quorum-sensing transcription factors"/>
    <property type="match status" value="1"/>
</dbReference>
<dbReference type="Pfam" id="PF03472">
    <property type="entry name" value="Autoind_bind"/>
    <property type="match status" value="1"/>
</dbReference>
<proteinExistence type="predicted"/>
<dbReference type="InterPro" id="IPR005143">
    <property type="entry name" value="TF_LuxR_autoind-bd_dom"/>
</dbReference>
<gene>
    <name evidence="5" type="ORF">PXX05_11070</name>
</gene>
<dbReference type="Gene3D" id="3.30.450.80">
    <property type="entry name" value="Transcription factor LuxR-like, autoinducer-binding domain"/>
    <property type="match status" value="1"/>
</dbReference>
<keyword evidence="2" id="KW-0238">DNA-binding</keyword>
<dbReference type="RefSeq" id="WP_275088276.1">
    <property type="nucleotide sequence ID" value="NZ_CP119078.1"/>
</dbReference>
<evidence type="ECO:0000256" key="1">
    <source>
        <dbReference type="ARBA" id="ARBA00023015"/>
    </source>
</evidence>
<evidence type="ECO:0000256" key="3">
    <source>
        <dbReference type="ARBA" id="ARBA00023163"/>
    </source>
</evidence>
<dbReference type="CDD" id="cd06170">
    <property type="entry name" value="LuxR_C_like"/>
    <property type="match status" value="1"/>
</dbReference>
<dbReference type="InterPro" id="IPR016032">
    <property type="entry name" value="Sig_transdc_resp-reg_C-effctor"/>
</dbReference>
<keyword evidence="3" id="KW-0804">Transcription</keyword>
<dbReference type="InterPro" id="IPR036388">
    <property type="entry name" value="WH-like_DNA-bd_sf"/>
</dbReference>
<dbReference type="Pfam" id="PF00196">
    <property type="entry name" value="GerE"/>
    <property type="match status" value="1"/>
</dbReference>
<accession>A0ABY8AP40</accession>
<evidence type="ECO:0000259" key="4">
    <source>
        <dbReference type="PROSITE" id="PS50043"/>
    </source>
</evidence>
<dbReference type="PRINTS" id="PR00038">
    <property type="entry name" value="HTHLUXR"/>
</dbReference>